<dbReference type="GO" id="GO:0003677">
    <property type="term" value="F:DNA binding"/>
    <property type="evidence" value="ECO:0007669"/>
    <property type="project" value="UniProtKB-UniRule"/>
</dbReference>
<feature type="binding site" evidence="8">
    <location>
        <position position="71"/>
    </location>
    <ligand>
        <name>Zn(2+)</name>
        <dbReference type="ChEBI" id="CHEBI:29105"/>
    </ligand>
</feature>
<comment type="subcellular location">
    <subcellularLocation>
        <location evidence="8">Plastid</location>
        <location evidence="8">Chloroplast</location>
    </subcellularLocation>
</comment>
<comment type="cofactor">
    <cofactor evidence="8">
        <name>Mg(2+)</name>
        <dbReference type="ChEBI" id="CHEBI:18420"/>
    </cofactor>
    <text evidence="8">Binds 1 Mg(2+) ion per subunit.</text>
</comment>
<dbReference type="Pfam" id="PF00623">
    <property type="entry name" value="RNA_pol_Rpb1_2"/>
    <property type="match status" value="2"/>
</dbReference>
<dbReference type="Gene3D" id="1.10.40.90">
    <property type="match status" value="1"/>
</dbReference>
<dbReference type="InterPro" id="IPR000722">
    <property type="entry name" value="RNA_pol_asu"/>
</dbReference>
<keyword evidence="3 8" id="KW-0240">DNA-directed RNA polymerase</keyword>
<evidence type="ECO:0000256" key="4">
    <source>
        <dbReference type="ARBA" id="ARBA00022679"/>
    </source>
</evidence>
<sequence>MISRSDRQYLRIRLASPEQIRSWANRTLPNGETVGRVTRHNTIHYKTHKPERDGLFCERIFGPVKSGTCACGKYFNPEKQKDAPKMCELCGIEYISARARRHRMGYVQLACPVTHIWYFKRRPSFIASLLQRSLKHLASLVYCDFFLIKSVFQLPSLFHIEGLFRFNGYSWKEALRSYLSSSAFLLIQCREITTGGRAVQTQLAKLNLLELKNSATVDWYQLMQADPGLTWWDVERMRRKKESHLRRIRLINHLIRSKIKPEWMVFSDLPVLPPDLRPMLELKEGELISSDLNELYRRVVCRNNTLIDNTALLELTLDGWAGLQKKLIQLAVDQLLDNSKVGRPVKDRHDRIYKAFSDLIQGKEGRFRENLLGKRVDYSGRSVIAVGPYLKLEQCGLPEEMAMELFQPFVIRRLIEQEISPNLRAAKSLIQRKVPIIWNVLQNVVKEYAVLLNRAPTLHRLGIQAFQPILTRERAIRLHPLVCTGFNADFDGDQMAVHVPLAIDAQMEARLLMFADQNLLSPATGEAIAVPSQDMLLGLYVLTLEGDLGIYSSRYWPTEHFSPIDSVLPARIPAFSAPLQVLNTYLGARLHPHSPIWMAMNQQTLVIHDVSFDEPIETQYQVFGDNLSIYEYGQTRANRHGHSLKQYIYTTVGRVLFNYYLQEALQRPYGSFPL</sequence>
<feature type="binding site" evidence="8">
    <location>
        <position position="69"/>
    </location>
    <ligand>
        <name>Zn(2+)</name>
        <dbReference type="ChEBI" id="CHEBI:29105"/>
    </ligand>
</feature>
<dbReference type="InterPro" id="IPR007080">
    <property type="entry name" value="RNA_pol_Rpb1_1"/>
</dbReference>
<evidence type="ECO:0000256" key="3">
    <source>
        <dbReference type="ARBA" id="ARBA00022478"/>
    </source>
</evidence>
<feature type="binding site" evidence="8">
    <location>
        <position position="493"/>
    </location>
    <ligand>
        <name>Mg(2+)</name>
        <dbReference type="ChEBI" id="CHEBI:18420"/>
    </ligand>
</feature>
<keyword evidence="6 8" id="KW-0804">Transcription</keyword>
<geneLocation type="chloroplast" evidence="11"/>
<evidence type="ECO:0000256" key="5">
    <source>
        <dbReference type="ARBA" id="ARBA00022695"/>
    </source>
</evidence>
<dbReference type="GO" id="GO:0009507">
    <property type="term" value="C:chloroplast"/>
    <property type="evidence" value="ECO:0007669"/>
    <property type="project" value="UniProtKB-SubCell"/>
</dbReference>
<dbReference type="Pfam" id="PF04983">
    <property type="entry name" value="RNA_pol_Rpb1_3"/>
    <property type="match status" value="1"/>
</dbReference>
<feature type="binding site" evidence="8">
    <location>
        <position position="90"/>
    </location>
    <ligand>
        <name>Zn(2+)</name>
        <dbReference type="ChEBI" id="CHEBI:29105"/>
    </ligand>
</feature>
<comment type="subunit">
    <text evidence="8">In plastids the minimal PEP RNA polymerase catalytic core is composed of four subunits: alpha, beta, beta', and beta''. When a (nuclear-encoded) sigma factor is associated with the core the holoenzyme is formed, which can initiate transcription.</text>
</comment>
<keyword evidence="5 8" id="KW-0548">Nucleotidyltransferase</keyword>
<dbReference type="Pfam" id="PF04997">
    <property type="entry name" value="RNA_pol_Rpb1_1"/>
    <property type="match status" value="1"/>
</dbReference>
<feature type="binding site" evidence="8">
    <location>
        <position position="489"/>
    </location>
    <ligand>
        <name>Mg(2+)</name>
        <dbReference type="ChEBI" id="CHEBI:18420"/>
    </ligand>
</feature>
<dbReference type="SUPFAM" id="SSF64484">
    <property type="entry name" value="beta and beta-prime subunits of DNA dependent RNA-polymerase"/>
    <property type="match status" value="1"/>
</dbReference>
<dbReference type="InterPro" id="IPR006592">
    <property type="entry name" value="RNA_pol_N"/>
</dbReference>
<keyword evidence="11" id="KW-0934">Plastid</keyword>
<dbReference type="GO" id="GO:0006351">
    <property type="term" value="P:DNA-templated transcription"/>
    <property type="evidence" value="ECO:0007669"/>
    <property type="project" value="UniProtKB-UniRule"/>
</dbReference>
<dbReference type="InterPro" id="IPR045867">
    <property type="entry name" value="DNA-dir_RpoC_beta_prime"/>
</dbReference>
<gene>
    <name evidence="8 11" type="primary">rpoC1</name>
</gene>
<dbReference type="GeneID" id="19524138"/>
<comment type="function">
    <text evidence="1 8 9">DNA-dependent RNA polymerase catalyzes the transcription of DNA into RNA using the four ribonucleoside triphosphates as substrates.</text>
</comment>
<keyword evidence="4 8" id="KW-0808">Transferase</keyword>
<comment type="similarity">
    <text evidence="2 8">Belongs to the RNA polymerase beta' chain family. RpoC1 subfamily.</text>
</comment>
<dbReference type="GO" id="GO:0003899">
    <property type="term" value="F:DNA-directed RNA polymerase activity"/>
    <property type="evidence" value="ECO:0007669"/>
    <property type="project" value="UniProtKB-UniRule"/>
</dbReference>
<dbReference type="EC" id="2.7.7.6" evidence="8"/>
<evidence type="ECO:0000256" key="8">
    <source>
        <dbReference type="HAMAP-Rule" id="MF_01323"/>
    </source>
</evidence>
<dbReference type="SMART" id="SM00663">
    <property type="entry name" value="RPOLA_N"/>
    <property type="match status" value="1"/>
</dbReference>
<keyword evidence="8" id="KW-0862">Zinc</keyword>
<keyword evidence="8" id="KW-0479">Metal-binding</keyword>
<organism evidence="11">
    <name type="scientific">Mesotaenium endlicherianum</name>
    <dbReference type="NCBI Taxonomy" id="184485"/>
    <lineage>
        <taxon>Eukaryota</taxon>
        <taxon>Viridiplantae</taxon>
        <taxon>Streptophyta</taxon>
        <taxon>Zygnematophyceae</taxon>
        <taxon>Zygnematophycidae</taxon>
        <taxon>Zygnematales</taxon>
        <taxon>Mesotaeniaceae</taxon>
        <taxon>Mesotaenium</taxon>
    </lineage>
</organism>
<name>A0A024B4W4_9VIRI</name>
<comment type="cofactor">
    <cofactor evidence="8">
        <name>Zn(2+)</name>
        <dbReference type="ChEBI" id="CHEBI:29105"/>
    </cofactor>
    <text evidence="8">Binds 1 Zn(2+) ion per subunit.</text>
</comment>
<dbReference type="InterPro" id="IPR042102">
    <property type="entry name" value="RNA_pol_Rpb1_3_sf"/>
</dbReference>
<dbReference type="AlphaFoldDB" id="A0A024B4W4"/>
<dbReference type="Gene3D" id="4.10.860.120">
    <property type="entry name" value="RNA polymerase II, clamp domain"/>
    <property type="match status" value="1"/>
</dbReference>
<reference evidence="11" key="1">
    <citation type="journal article" date="2014" name="Genome Biol. Evol.">
        <title>Analyses of charophyte chloroplast genomes help characterize the ancestral chloroplast genome of land plants.</title>
        <authorList>
            <person name="Civan P."/>
            <person name="Foster P.G."/>
            <person name="Embley M.T."/>
            <person name="Seneca A."/>
            <person name="Cox C.J."/>
        </authorList>
    </citation>
    <scope>NUCLEOTIDE SEQUENCE</scope>
</reference>
<comment type="catalytic activity">
    <reaction evidence="7 8 9">
        <text>RNA(n) + a ribonucleoside 5'-triphosphate = RNA(n+1) + diphosphate</text>
        <dbReference type="Rhea" id="RHEA:21248"/>
        <dbReference type="Rhea" id="RHEA-COMP:14527"/>
        <dbReference type="Rhea" id="RHEA-COMP:17342"/>
        <dbReference type="ChEBI" id="CHEBI:33019"/>
        <dbReference type="ChEBI" id="CHEBI:61557"/>
        <dbReference type="ChEBI" id="CHEBI:140395"/>
        <dbReference type="EC" id="2.7.7.6"/>
    </reaction>
</comment>
<dbReference type="GO" id="GO:0000287">
    <property type="term" value="F:magnesium ion binding"/>
    <property type="evidence" value="ECO:0007669"/>
    <property type="project" value="UniProtKB-UniRule"/>
</dbReference>
<feature type="domain" description="RNA polymerase N-terminal" evidence="10">
    <location>
        <begin position="262"/>
        <end position="543"/>
    </location>
</feature>
<dbReference type="Gene3D" id="1.10.274.100">
    <property type="entry name" value="RNA polymerase Rpb1, domain 3"/>
    <property type="match status" value="1"/>
</dbReference>
<protein>
    <recommendedName>
        <fullName evidence="8">DNA-directed RNA polymerase subunit beta'</fullName>
        <ecNumber evidence="8">2.7.7.6</ecNumber>
    </recommendedName>
    <alternativeName>
        <fullName evidence="8">PEP</fullName>
    </alternativeName>
    <alternativeName>
        <fullName evidence="8">Plastid-encoded RNA polymerase subunit beta'</fullName>
        <shortName evidence="8">RNA polymerase subunit beta'</shortName>
    </alternativeName>
</protein>
<dbReference type="InterPro" id="IPR044893">
    <property type="entry name" value="RNA_pol_Rpb1_clamp_domain"/>
</dbReference>
<dbReference type="InterPro" id="IPR034678">
    <property type="entry name" value="RNApol_RpoC1"/>
</dbReference>
<feature type="binding site" evidence="8">
    <location>
        <position position="491"/>
    </location>
    <ligand>
        <name>Mg(2+)</name>
        <dbReference type="ChEBI" id="CHEBI:18420"/>
    </ligand>
</feature>
<evidence type="ECO:0000313" key="11">
    <source>
        <dbReference type="EMBL" id="AHZ11241.1"/>
    </source>
</evidence>
<evidence type="ECO:0000256" key="7">
    <source>
        <dbReference type="ARBA" id="ARBA00048552"/>
    </source>
</evidence>
<evidence type="ECO:0000256" key="6">
    <source>
        <dbReference type="ARBA" id="ARBA00023163"/>
    </source>
</evidence>
<keyword evidence="11" id="KW-0150">Chloroplast</keyword>
<feature type="binding site" evidence="8">
    <location>
        <position position="87"/>
    </location>
    <ligand>
        <name>Zn(2+)</name>
        <dbReference type="ChEBI" id="CHEBI:29105"/>
    </ligand>
</feature>
<dbReference type="PANTHER" id="PTHR19376:SF54">
    <property type="entry name" value="DNA-DIRECTED RNA POLYMERASE SUBUNIT BETA"/>
    <property type="match status" value="1"/>
</dbReference>
<dbReference type="GO" id="GO:0000428">
    <property type="term" value="C:DNA-directed RNA polymerase complex"/>
    <property type="evidence" value="ECO:0007669"/>
    <property type="project" value="UniProtKB-KW"/>
</dbReference>
<proteinExistence type="inferred from homology"/>
<dbReference type="PANTHER" id="PTHR19376">
    <property type="entry name" value="DNA-DIRECTED RNA POLYMERASE"/>
    <property type="match status" value="1"/>
</dbReference>
<dbReference type="GO" id="GO:0008270">
    <property type="term" value="F:zinc ion binding"/>
    <property type="evidence" value="ECO:0007669"/>
    <property type="project" value="UniProtKB-UniRule"/>
</dbReference>
<dbReference type="RefSeq" id="YP_009033858.1">
    <property type="nucleotide sequence ID" value="NC_024169.1"/>
</dbReference>
<dbReference type="EMBL" id="KJ461682">
    <property type="protein sequence ID" value="AHZ11241.1"/>
    <property type="molecule type" value="Genomic_DNA"/>
</dbReference>
<dbReference type="Gene3D" id="2.40.40.20">
    <property type="match status" value="1"/>
</dbReference>
<evidence type="ECO:0000259" key="10">
    <source>
        <dbReference type="SMART" id="SM00663"/>
    </source>
</evidence>
<keyword evidence="8" id="KW-0460">Magnesium</keyword>
<dbReference type="InterPro" id="IPR007066">
    <property type="entry name" value="RNA_pol_Rpb1_3"/>
</dbReference>
<dbReference type="HAMAP" id="MF_01323">
    <property type="entry name" value="RNApol_bact_RpoC1"/>
    <property type="match status" value="1"/>
</dbReference>
<accession>A0A024B4W4</accession>
<evidence type="ECO:0000256" key="1">
    <source>
        <dbReference type="ARBA" id="ARBA00004026"/>
    </source>
</evidence>
<evidence type="ECO:0000256" key="2">
    <source>
        <dbReference type="ARBA" id="ARBA00007207"/>
    </source>
</evidence>
<evidence type="ECO:0000256" key="9">
    <source>
        <dbReference type="RuleBase" id="RU004279"/>
    </source>
</evidence>